<dbReference type="InterPro" id="IPR029046">
    <property type="entry name" value="LolA/LolB/LppX"/>
</dbReference>
<evidence type="ECO:0000256" key="2">
    <source>
        <dbReference type="SAM" id="MobiDB-lite"/>
    </source>
</evidence>
<dbReference type="PANTHER" id="PTHR35869:SF1">
    <property type="entry name" value="OUTER-MEMBRANE LIPOPROTEIN CARRIER PROTEIN"/>
    <property type="match status" value="1"/>
</dbReference>
<dbReference type="SUPFAM" id="SSF89392">
    <property type="entry name" value="Prokaryotic lipoproteins and lipoprotein localization factors"/>
    <property type="match status" value="1"/>
</dbReference>
<feature type="compositionally biased region" description="Low complexity" evidence="2">
    <location>
        <begin position="65"/>
        <end position="107"/>
    </location>
</feature>
<feature type="compositionally biased region" description="Pro residues" evidence="2">
    <location>
        <begin position="146"/>
        <end position="159"/>
    </location>
</feature>
<proteinExistence type="predicted"/>
<dbReference type="AlphaFoldDB" id="A0A5N7MK31"/>
<sequence length="360" mass="38082">MLNSSVRCILGLAVALAYASPAVAQQSSDPLTRFLDGVFKKPSAPAASAPQQNAPQAAPQPPAAPRAQAQPQQAAPKPKATVQKPKTPPQRTAQPQPRPAPQTAAKPEPQPQASAPEKVEAKTAAPEPQKPATEAPVQAAEQAKPATPPPVKVAEPPKPARSTPAPSAPPPTSVAAPSSAPTPTSPPGPRTPEEALDRVNAYFNSLDVMSAYFVQKNPNGQQAEGTLSMRRPGQFHFAYAPPSTLEVVSDGRNVAIRDKKLGTNDVYPVGQTPLKFLVQDNIDLSRDTKVRDVQVGRDGMVTVRFDDSATLGGTSKITLRFDSRANALKQWTIIDAQGYETSVTLSGLNATYRRDARATQ</sequence>
<comment type="caution">
    <text evidence="4">The sequence shown here is derived from an EMBL/GenBank/DDBJ whole genome shotgun (WGS) entry which is preliminary data.</text>
</comment>
<name>A0A5N7MK31_9HYPH</name>
<evidence type="ECO:0000313" key="5">
    <source>
        <dbReference type="Proteomes" id="UP000403266"/>
    </source>
</evidence>
<dbReference type="Gene3D" id="2.50.20.10">
    <property type="entry name" value="Lipoprotein localisation LolA/LolB/LppX"/>
    <property type="match status" value="1"/>
</dbReference>
<feature type="compositionally biased region" description="Low complexity" evidence="2">
    <location>
        <begin position="173"/>
        <end position="182"/>
    </location>
</feature>
<feature type="chain" id="PRO_5030135504" evidence="3">
    <location>
        <begin position="25"/>
        <end position="360"/>
    </location>
</feature>
<organism evidence="4 5">
    <name type="scientific">Microvirga tunisiensis</name>
    <dbReference type="NCBI Taxonomy" id="2108360"/>
    <lineage>
        <taxon>Bacteria</taxon>
        <taxon>Pseudomonadati</taxon>
        <taxon>Pseudomonadota</taxon>
        <taxon>Alphaproteobacteria</taxon>
        <taxon>Hyphomicrobiales</taxon>
        <taxon>Methylobacteriaceae</taxon>
        <taxon>Microvirga</taxon>
    </lineage>
</organism>
<dbReference type="PANTHER" id="PTHR35869">
    <property type="entry name" value="OUTER-MEMBRANE LIPOPROTEIN CARRIER PROTEIN"/>
    <property type="match status" value="1"/>
</dbReference>
<dbReference type="Pfam" id="PF03548">
    <property type="entry name" value="LolA"/>
    <property type="match status" value="1"/>
</dbReference>
<dbReference type="RefSeq" id="WP_152712941.1">
    <property type="nucleotide sequence ID" value="NZ_VOSJ01000058.1"/>
</dbReference>
<protein>
    <submittedName>
        <fullName evidence="4">Cell envelope biogenesis protein LolA</fullName>
    </submittedName>
</protein>
<evidence type="ECO:0000256" key="1">
    <source>
        <dbReference type="ARBA" id="ARBA00022729"/>
    </source>
</evidence>
<evidence type="ECO:0000313" key="4">
    <source>
        <dbReference type="EMBL" id="MPR26779.1"/>
    </source>
</evidence>
<reference evidence="4 5" key="1">
    <citation type="journal article" date="2019" name="Syst. Appl. Microbiol.">
        <title>Microvirga tunisiensis sp. nov., a root nodule symbiotic bacterium isolated from Lupinus micranthus and L. luteus grown in Northern Tunisia.</title>
        <authorList>
            <person name="Msaddak A."/>
            <person name="Rejili M."/>
            <person name="Duran D."/>
            <person name="Mars M."/>
            <person name="Palacios J.M."/>
            <person name="Ruiz-Argueso T."/>
            <person name="Rey L."/>
            <person name="Imperial J."/>
        </authorList>
    </citation>
    <scope>NUCLEOTIDE SEQUENCE [LARGE SCALE GENOMIC DNA]</scope>
    <source>
        <strain evidence="4 5">Lmie10</strain>
    </source>
</reference>
<feature type="compositionally biased region" description="Low complexity" evidence="2">
    <location>
        <begin position="41"/>
        <end position="57"/>
    </location>
</feature>
<gene>
    <name evidence="4" type="ORF">FS320_16515</name>
</gene>
<accession>A0A5N7MK31</accession>
<dbReference type="CDD" id="cd16325">
    <property type="entry name" value="LolA"/>
    <property type="match status" value="1"/>
</dbReference>
<evidence type="ECO:0000256" key="3">
    <source>
        <dbReference type="SAM" id="SignalP"/>
    </source>
</evidence>
<feature type="region of interest" description="Disordered" evidence="2">
    <location>
        <begin position="41"/>
        <end position="194"/>
    </location>
</feature>
<dbReference type="Proteomes" id="UP000403266">
    <property type="component" value="Unassembled WGS sequence"/>
</dbReference>
<feature type="signal peptide" evidence="3">
    <location>
        <begin position="1"/>
        <end position="24"/>
    </location>
</feature>
<dbReference type="EMBL" id="VOSK01000060">
    <property type="protein sequence ID" value="MPR26779.1"/>
    <property type="molecule type" value="Genomic_DNA"/>
</dbReference>
<keyword evidence="5" id="KW-1185">Reference proteome</keyword>
<dbReference type="OrthoDB" id="9800501at2"/>
<dbReference type="InterPro" id="IPR004564">
    <property type="entry name" value="OM_lipoprot_carrier_LolA-like"/>
</dbReference>
<keyword evidence="1 3" id="KW-0732">Signal</keyword>